<sequence length="137" mass="15078">MAEAVTETNDPSFPYTAIGKLGQCQTTLWAAVILRFASSRTLTLLAGQVSARLTIPSPRPSKDPGTCHGRGPEQSCTMNYHMRAPWDFGISHRQKFGTPNWRHRSLFDTTTPMFITTDVGLSVSRTSLQSLLPAVAR</sequence>
<organism evidence="1 2">
    <name type="scientific">Pyrenophora tritici-repentis (strain Pt-1C-BFP)</name>
    <name type="common">Wheat tan spot fungus</name>
    <name type="synonym">Drechslera tritici-repentis</name>
    <dbReference type="NCBI Taxonomy" id="426418"/>
    <lineage>
        <taxon>Eukaryota</taxon>
        <taxon>Fungi</taxon>
        <taxon>Dikarya</taxon>
        <taxon>Ascomycota</taxon>
        <taxon>Pezizomycotina</taxon>
        <taxon>Dothideomycetes</taxon>
        <taxon>Pleosporomycetidae</taxon>
        <taxon>Pleosporales</taxon>
        <taxon>Pleosporineae</taxon>
        <taxon>Pleosporaceae</taxon>
        <taxon>Pyrenophora</taxon>
    </lineage>
</organism>
<dbReference type="Proteomes" id="UP000001471">
    <property type="component" value="Unassembled WGS sequence"/>
</dbReference>
<protein>
    <submittedName>
        <fullName evidence="1">Uncharacterized protein</fullName>
    </submittedName>
</protein>
<dbReference type="InParanoid" id="B2WN72"/>
<reference evidence="2" key="1">
    <citation type="journal article" date="2013" name="G3 (Bethesda)">
        <title>Comparative genomics of a plant-pathogenic fungus, Pyrenophora tritici-repentis, reveals transduplication and the impact of repeat elements on pathogenicity and population divergence.</title>
        <authorList>
            <person name="Manning V.A."/>
            <person name="Pandelova I."/>
            <person name="Dhillon B."/>
            <person name="Wilhelm L.J."/>
            <person name="Goodwin S.B."/>
            <person name="Berlin A.M."/>
            <person name="Figueroa M."/>
            <person name="Freitag M."/>
            <person name="Hane J.K."/>
            <person name="Henrissat B."/>
            <person name="Holman W.H."/>
            <person name="Kodira C.D."/>
            <person name="Martin J."/>
            <person name="Oliver R.P."/>
            <person name="Robbertse B."/>
            <person name="Schackwitz W."/>
            <person name="Schwartz D.C."/>
            <person name="Spatafora J.W."/>
            <person name="Turgeon B.G."/>
            <person name="Yandava C."/>
            <person name="Young S."/>
            <person name="Zhou S."/>
            <person name="Zeng Q."/>
            <person name="Grigoriev I.V."/>
            <person name="Ma L.-J."/>
            <person name="Ciuffetti L.M."/>
        </authorList>
    </citation>
    <scope>NUCLEOTIDE SEQUENCE [LARGE SCALE GENOMIC DNA]</scope>
    <source>
        <strain evidence="2">Pt-1C-BFP</strain>
    </source>
</reference>
<dbReference type="EMBL" id="DS231631">
    <property type="protein sequence ID" value="EDU44571.1"/>
    <property type="molecule type" value="Genomic_DNA"/>
</dbReference>
<evidence type="ECO:0000313" key="1">
    <source>
        <dbReference type="EMBL" id="EDU44571.1"/>
    </source>
</evidence>
<evidence type="ECO:0000313" key="2">
    <source>
        <dbReference type="Proteomes" id="UP000001471"/>
    </source>
</evidence>
<accession>B2WN72</accession>
<dbReference type="HOGENOM" id="CLU_1866175_0_0_1"/>
<dbReference type="AlphaFoldDB" id="B2WN72"/>
<name>B2WN72_PYRTR</name>
<proteinExistence type="predicted"/>
<gene>
    <name evidence="1" type="ORF">PTRG_11521</name>
</gene>